<dbReference type="InterPro" id="IPR052029">
    <property type="entry name" value="PpiD_chaperone"/>
</dbReference>
<keyword evidence="11" id="KW-0697">Rotamase</keyword>
<keyword evidence="6" id="KW-0472">Membrane</keyword>
<keyword evidence="2" id="KW-1003">Cell membrane</keyword>
<dbReference type="Proteomes" id="UP000186553">
    <property type="component" value="Unassembled WGS sequence"/>
</dbReference>
<keyword evidence="3" id="KW-0997">Cell inner membrane</keyword>
<dbReference type="PANTHER" id="PTHR47529">
    <property type="entry name" value="PEPTIDYL-PROLYL CIS-TRANS ISOMERASE D"/>
    <property type="match status" value="1"/>
</dbReference>
<evidence type="ECO:0000256" key="10">
    <source>
        <dbReference type="ARBA" id="ARBA00042775"/>
    </source>
</evidence>
<dbReference type="PROSITE" id="PS50198">
    <property type="entry name" value="PPIC_PPIASE_2"/>
    <property type="match status" value="1"/>
</dbReference>
<comment type="similarity">
    <text evidence="8">Belongs to the PpiD chaperone family.</text>
</comment>
<sequence length="621" mass="68343">MESFRKVIKGWLGKVLLILFLTPLALVGIEGYFSGGSKDTATTVNGTDISKKEVEQLTSSLKEQYLAYANGDETLLNQNFINNKALDTLISRQLLLQQADKLGISLSDQQLVHMIQQQPSFQQNGQFSEALFSNYLKSIGMTNRDFIENLRKDHALKMLSSTFMDYALVSKMDIKQIADLQTEQRTLQLASIKLDDYKRGIKVTDAEVAAYYKKHSSMFKQVTSVDVDYVVLSPANVKGTSTEVSDAEIQQAYNEFVQKEQQAAQPTVKHILITVDGRTEAEAKKLVEEVAAKIKAGTSFADAATQYSEDPASKAKGGEIAVYQKGVFGDAFDQTVASLKAGQVSAPVKTDYGYHLIETASTAIQVPSLETEKARLAEEILKTKNANVFSDTINRINDMVVSSDALDVISQEVKDAKIQSVSGLTLSFIHPVLSDANVKVKLFNDDVKNGERNVSSNIQLANGDVIWVKVRNYHPAGVQTLAEAKAKVTAKLIEQKAVEVAKAKIQNTLNEFKSKPAASVNKTGLNFVAAGTFTRADGMLKREIQRAAFSLVAPKEGFWSVTTANLPNELVVVAVTNVNKTTSSALTDDQLAELSKLYQQLRGQQEFDDYTRYLKEQAKIK</sequence>
<dbReference type="SUPFAM" id="SSF109998">
    <property type="entry name" value="Triger factor/SurA peptide-binding domain-like"/>
    <property type="match status" value="1"/>
</dbReference>
<organism evidence="13 14">
    <name type="scientific">Acinetobacter celticus</name>
    <dbReference type="NCBI Taxonomy" id="1891224"/>
    <lineage>
        <taxon>Bacteria</taxon>
        <taxon>Pseudomonadati</taxon>
        <taxon>Pseudomonadota</taxon>
        <taxon>Gammaproteobacteria</taxon>
        <taxon>Moraxellales</taxon>
        <taxon>Moraxellaceae</taxon>
        <taxon>Acinetobacter</taxon>
    </lineage>
</organism>
<dbReference type="InterPro" id="IPR027304">
    <property type="entry name" value="Trigger_fact/SurA_dom_sf"/>
</dbReference>
<evidence type="ECO:0000313" key="14">
    <source>
        <dbReference type="Proteomes" id="UP000186553"/>
    </source>
</evidence>
<keyword evidence="4" id="KW-0812">Transmembrane</keyword>
<dbReference type="STRING" id="1891224.BBP83_12675"/>
<dbReference type="OrthoDB" id="9812372at2"/>
<dbReference type="SUPFAM" id="SSF54534">
    <property type="entry name" value="FKBP-like"/>
    <property type="match status" value="1"/>
</dbReference>
<keyword evidence="5" id="KW-1133">Transmembrane helix</keyword>
<evidence type="ECO:0000256" key="1">
    <source>
        <dbReference type="ARBA" id="ARBA00004382"/>
    </source>
</evidence>
<name>A0A1C3CTG5_9GAMM</name>
<dbReference type="Gene3D" id="3.10.50.40">
    <property type="match status" value="1"/>
</dbReference>
<dbReference type="AlphaFoldDB" id="A0A1C3CTG5"/>
<keyword evidence="14" id="KW-1185">Reference proteome</keyword>
<gene>
    <name evidence="13" type="ORF">BBP83_12675</name>
</gene>
<dbReference type="PANTHER" id="PTHR47529:SF1">
    <property type="entry name" value="PERIPLASMIC CHAPERONE PPID"/>
    <property type="match status" value="1"/>
</dbReference>
<keyword evidence="11 13" id="KW-0413">Isomerase</keyword>
<dbReference type="GO" id="GO:0005886">
    <property type="term" value="C:plasma membrane"/>
    <property type="evidence" value="ECO:0007669"/>
    <property type="project" value="UniProtKB-SubCell"/>
</dbReference>
<evidence type="ECO:0000256" key="6">
    <source>
        <dbReference type="ARBA" id="ARBA00023136"/>
    </source>
</evidence>
<reference evidence="13 14" key="1">
    <citation type="submission" date="2016-07" db="EMBL/GenBank/DDBJ databases">
        <title>Acinetobacter sp. ANC 4603.</title>
        <authorList>
            <person name="Radolfova-Krizova L."/>
            <person name="Nemec A."/>
        </authorList>
    </citation>
    <scope>NUCLEOTIDE SEQUENCE [LARGE SCALE GENOMIC DNA]</scope>
    <source>
        <strain evidence="13 14">ANC 4603</strain>
    </source>
</reference>
<proteinExistence type="inferred from homology"/>
<evidence type="ECO:0000256" key="4">
    <source>
        <dbReference type="ARBA" id="ARBA00022692"/>
    </source>
</evidence>
<keyword evidence="7" id="KW-0143">Chaperone</keyword>
<evidence type="ECO:0000256" key="8">
    <source>
        <dbReference type="ARBA" id="ARBA00038408"/>
    </source>
</evidence>
<dbReference type="RefSeq" id="WP_068889506.1">
    <property type="nucleotide sequence ID" value="NZ_CBCRUU010000015.1"/>
</dbReference>
<dbReference type="InterPro" id="IPR046357">
    <property type="entry name" value="PPIase_dom_sf"/>
</dbReference>
<accession>A0A1C3CTG5</accession>
<dbReference type="GO" id="GO:0003755">
    <property type="term" value="F:peptidyl-prolyl cis-trans isomerase activity"/>
    <property type="evidence" value="ECO:0007669"/>
    <property type="project" value="UniProtKB-KW"/>
</dbReference>
<dbReference type="EMBL" id="MBDL01000013">
    <property type="protein sequence ID" value="ODA12010.1"/>
    <property type="molecule type" value="Genomic_DNA"/>
</dbReference>
<dbReference type="InterPro" id="IPR000297">
    <property type="entry name" value="PPIase_PpiC"/>
</dbReference>
<evidence type="ECO:0000256" key="3">
    <source>
        <dbReference type="ARBA" id="ARBA00022519"/>
    </source>
</evidence>
<dbReference type="Pfam" id="PF13616">
    <property type="entry name" value="Rotamase_3"/>
    <property type="match status" value="1"/>
</dbReference>
<evidence type="ECO:0000313" key="13">
    <source>
        <dbReference type="EMBL" id="ODA12010.1"/>
    </source>
</evidence>
<feature type="domain" description="PpiC" evidence="12">
    <location>
        <begin position="263"/>
        <end position="361"/>
    </location>
</feature>
<dbReference type="Pfam" id="PF13624">
    <property type="entry name" value="SurA_N_3"/>
    <property type="match status" value="1"/>
</dbReference>
<evidence type="ECO:0000259" key="12">
    <source>
        <dbReference type="PROSITE" id="PS50198"/>
    </source>
</evidence>
<dbReference type="Gene3D" id="1.10.4030.10">
    <property type="entry name" value="Porin chaperone SurA, peptide-binding domain"/>
    <property type="match status" value="1"/>
</dbReference>
<evidence type="ECO:0000256" key="9">
    <source>
        <dbReference type="ARBA" id="ARBA00040743"/>
    </source>
</evidence>
<evidence type="ECO:0000256" key="5">
    <source>
        <dbReference type="ARBA" id="ARBA00022989"/>
    </source>
</evidence>
<evidence type="ECO:0000256" key="2">
    <source>
        <dbReference type="ARBA" id="ARBA00022475"/>
    </source>
</evidence>
<protein>
    <recommendedName>
        <fullName evidence="9">Periplasmic chaperone PpiD</fullName>
    </recommendedName>
    <alternativeName>
        <fullName evidence="10">Periplasmic folding chaperone</fullName>
    </alternativeName>
</protein>
<evidence type="ECO:0000256" key="7">
    <source>
        <dbReference type="ARBA" id="ARBA00023186"/>
    </source>
</evidence>
<comment type="caution">
    <text evidence="13">The sequence shown here is derived from an EMBL/GenBank/DDBJ whole genome shotgun (WGS) entry which is preliminary data.</text>
</comment>
<evidence type="ECO:0000256" key="11">
    <source>
        <dbReference type="PROSITE-ProRule" id="PRU00278"/>
    </source>
</evidence>
<comment type="subcellular location">
    <subcellularLocation>
        <location evidence="1">Cell inner membrane</location>
        <topology evidence="1">Single-pass type II membrane protein</topology>
        <orientation evidence="1">Periplasmic side</orientation>
    </subcellularLocation>
</comment>